<organism evidence="1 2">
    <name type="scientific">Akkermansia muciniphila</name>
    <dbReference type="NCBI Taxonomy" id="239935"/>
    <lineage>
        <taxon>Bacteria</taxon>
        <taxon>Pseudomonadati</taxon>
        <taxon>Verrucomicrobiota</taxon>
        <taxon>Verrucomicrobiia</taxon>
        <taxon>Verrucomicrobiales</taxon>
        <taxon>Akkermansiaceae</taxon>
        <taxon>Akkermansia</taxon>
    </lineage>
</organism>
<name>A0AAP8NMH6_9BACT</name>
<dbReference type="AlphaFoldDB" id="A0AAP8NMH6"/>
<gene>
    <name evidence="1" type="ORF">CXU09_00905</name>
</gene>
<dbReference type="Proteomes" id="UP000235914">
    <property type="component" value="Unassembled WGS sequence"/>
</dbReference>
<proteinExistence type="predicted"/>
<protein>
    <submittedName>
        <fullName evidence="1">Uncharacterized protein</fullName>
    </submittedName>
</protein>
<comment type="caution">
    <text evidence="1">The sequence shown here is derived from an EMBL/GenBank/DDBJ whole genome shotgun (WGS) entry which is preliminary data.</text>
</comment>
<evidence type="ECO:0000313" key="1">
    <source>
        <dbReference type="EMBL" id="PNC57665.1"/>
    </source>
</evidence>
<dbReference type="EMBL" id="PJKN01000001">
    <property type="protein sequence ID" value="PNC57665.1"/>
    <property type="molecule type" value="Genomic_DNA"/>
</dbReference>
<accession>A0AAP8NMH6</accession>
<evidence type="ECO:0000313" key="2">
    <source>
        <dbReference type="Proteomes" id="UP000235914"/>
    </source>
</evidence>
<sequence>MKSFFPPGNNRLRRWRLTPNSVRNEPGGVFFERAGRAACGLFPETEADASFLRFGRLLRKQP</sequence>
<reference evidence="1 2" key="1">
    <citation type="journal article" date="2017" name="BMC Genomics">
        <title>Genome sequencing of 39 Akkermansia muciniphila isolates reveals its population structure, genomic and functional diverisity, and global distribution in mammalian gut microbiotas.</title>
        <authorList>
            <person name="Guo X."/>
            <person name="Li S."/>
            <person name="Zhang J."/>
            <person name="Wu F."/>
            <person name="Li X."/>
            <person name="Wu D."/>
            <person name="Zhang M."/>
            <person name="Ou Z."/>
            <person name="Jie Z."/>
            <person name="Yan Q."/>
            <person name="Li P."/>
            <person name="Yi J."/>
            <person name="Peng Y."/>
        </authorList>
    </citation>
    <scope>NUCLEOTIDE SEQUENCE [LARGE SCALE GENOMIC DNA]</scope>
    <source>
        <strain evidence="1 2">GP43</strain>
    </source>
</reference>